<dbReference type="InterPro" id="IPR020084">
    <property type="entry name" value="NUDIX_hydrolase_CS"/>
</dbReference>
<comment type="cofactor">
    <cofactor evidence="1">
        <name>Mg(2+)</name>
        <dbReference type="ChEBI" id="CHEBI:18420"/>
    </cofactor>
</comment>
<evidence type="ECO:0000256" key="3">
    <source>
        <dbReference type="RuleBase" id="RU003476"/>
    </source>
</evidence>
<gene>
    <name evidence="5" type="ORF">GCM10008967_30360</name>
</gene>
<dbReference type="Gene3D" id="3.90.79.10">
    <property type="entry name" value="Nucleoside Triphosphate Pyrophosphohydrolase"/>
    <property type="match status" value="1"/>
</dbReference>
<dbReference type="SUPFAM" id="SSF55811">
    <property type="entry name" value="Nudix"/>
    <property type="match status" value="1"/>
</dbReference>
<evidence type="ECO:0000313" key="5">
    <source>
        <dbReference type="EMBL" id="GAA0338002.1"/>
    </source>
</evidence>
<dbReference type="Proteomes" id="UP001500782">
    <property type="component" value="Unassembled WGS sequence"/>
</dbReference>
<dbReference type="InterPro" id="IPR015797">
    <property type="entry name" value="NUDIX_hydrolase-like_dom_sf"/>
</dbReference>
<feature type="domain" description="Nudix hydrolase" evidence="4">
    <location>
        <begin position="4"/>
        <end position="135"/>
    </location>
</feature>
<dbReference type="PANTHER" id="PTHR43046:SF14">
    <property type="entry name" value="MUTT_NUDIX FAMILY PROTEIN"/>
    <property type="match status" value="1"/>
</dbReference>
<dbReference type="CDD" id="cd02883">
    <property type="entry name" value="NUDIX_Hydrolase"/>
    <property type="match status" value="1"/>
</dbReference>
<keyword evidence="6" id="KW-1185">Reference proteome</keyword>
<evidence type="ECO:0000256" key="2">
    <source>
        <dbReference type="ARBA" id="ARBA00022801"/>
    </source>
</evidence>
<organism evidence="5 6">
    <name type="scientific">Bacillus carboniphilus</name>
    <dbReference type="NCBI Taxonomy" id="86663"/>
    <lineage>
        <taxon>Bacteria</taxon>
        <taxon>Bacillati</taxon>
        <taxon>Bacillota</taxon>
        <taxon>Bacilli</taxon>
        <taxon>Bacillales</taxon>
        <taxon>Bacillaceae</taxon>
        <taxon>Bacillus</taxon>
    </lineage>
</organism>
<reference evidence="5 6" key="1">
    <citation type="journal article" date="2019" name="Int. J. Syst. Evol. Microbiol.">
        <title>The Global Catalogue of Microorganisms (GCM) 10K type strain sequencing project: providing services to taxonomists for standard genome sequencing and annotation.</title>
        <authorList>
            <consortium name="The Broad Institute Genomics Platform"/>
            <consortium name="The Broad Institute Genome Sequencing Center for Infectious Disease"/>
            <person name="Wu L."/>
            <person name="Ma J."/>
        </authorList>
    </citation>
    <scope>NUCLEOTIDE SEQUENCE [LARGE SCALE GENOMIC DNA]</scope>
    <source>
        <strain evidence="5 6">JCM 9731</strain>
    </source>
</reference>
<dbReference type="InterPro" id="IPR020476">
    <property type="entry name" value="Nudix_hydrolase"/>
</dbReference>
<keyword evidence="2 3" id="KW-0378">Hydrolase</keyword>
<evidence type="ECO:0000259" key="4">
    <source>
        <dbReference type="PROSITE" id="PS51462"/>
    </source>
</evidence>
<accession>A0ABN0WHR8</accession>
<dbReference type="EMBL" id="BAAADJ010000053">
    <property type="protein sequence ID" value="GAA0338002.1"/>
    <property type="molecule type" value="Genomic_DNA"/>
</dbReference>
<protein>
    <submittedName>
        <fullName evidence="5">NUDIX domain-containing protein</fullName>
    </submittedName>
</protein>
<comment type="caution">
    <text evidence="5">The sequence shown here is derived from an EMBL/GenBank/DDBJ whole genome shotgun (WGS) entry which is preliminary data.</text>
</comment>
<dbReference type="PROSITE" id="PS51462">
    <property type="entry name" value="NUDIX"/>
    <property type="match status" value="1"/>
</dbReference>
<evidence type="ECO:0000313" key="6">
    <source>
        <dbReference type="Proteomes" id="UP001500782"/>
    </source>
</evidence>
<dbReference type="InterPro" id="IPR000086">
    <property type="entry name" value="NUDIX_hydrolase_dom"/>
</dbReference>
<dbReference type="PRINTS" id="PR00502">
    <property type="entry name" value="NUDIXFAMILY"/>
</dbReference>
<proteinExistence type="inferred from homology"/>
<dbReference type="Pfam" id="PF00293">
    <property type="entry name" value="NUDIX"/>
    <property type="match status" value="1"/>
</dbReference>
<sequence>MSMPTHIVACGGIIEDNKGNILLVKTHHGGWVFPGGQVEVGENLIDGLMREVKEESGIDIEVSRLIGVYSNTVTYKGYDGVTDIPTKVMMDFVGTPIGGELTTSEETTESKWVPKNEVLDFITAPAIQTRFKAYLEFTGDVQYMEYVTRPEFTVKLDRKI</sequence>
<evidence type="ECO:0000256" key="1">
    <source>
        <dbReference type="ARBA" id="ARBA00001946"/>
    </source>
</evidence>
<name>A0ABN0WHR8_9BACI</name>
<dbReference type="RefSeq" id="WP_343800609.1">
    <property type="nucleotide sequence ID" value="NZ_BAAADJ010000053.1"/>
</dbReference>
<dbReference type="PROSITE" id="PS00893">
    <property type="entry name" value="NUDIX_BOX"/>
    <property type="match status" value="1"/>
</dbReference>
<dbReference type="PANTHER" id="PTHR43046">
    <property type="entry name" value="GDP-MANNOSE MANNOSYL HYDROLASE"/>
    <property type="match status" value="1"/>
</dbReference>
<comment type="similarity">
    <text evidence="3">Belongs to the Nudix hydrolase family.</text>
</comment>